<dbReference type="RefSeq" id="WP_286678642.1">
    <property type="nucleotide sequence ID" value="NZ_MNXI01000094.1"/>
</dbReference>
<gene>
    <name evidence="2" type="ORF">COY37_10280</name>
</gene>
<evidence type="ECO:0000313" key="2">
    <source>
        <dbReference type="EMBL" id="PIZ35477.1"/>
    </source>
</evidence>
<keyword evidence="1" id="KW-0472">Membrane</keyword>
<dbReference type="EMBL" id="PFNG01000238">
    <property type="protein sequence ID" value="PIZ35477.1"/>
    <property type="molecule type" value="Genomic_DNA"/>
</dbReference>
<reference evidence="3" key="1">
    <citation type="submission" date="2017-09" db="EMBL/GenBank/DDBJ databases">
        <title>Depth-based differentiation of microbial function through sediment-hosted aquifers and enrichment of novel symbionts in the deep terrestrial subsurface.</title>
        <authorList>
            <person name="Probst A.J."/>
            <person name="Ladd B."/>
            <person name="Jarett J.K."/>
            <person name="Geller-Mcgrath D.E."/>
            <person name="Sieber C.M.K."/>
            <person name="Emerson J.B."/>
            <person name="Anantharaman K."/>
            <person name="Thomas B.C."/>
            <person name="Malmstrom R."/>
            <person name="Stieglmeier M."/>
            <person name="Klingl A."/>
            <person name="Woyke T."/>
            <person name="Ryan C.M."/>
            <person name="Banfield J.F."/>
        </authorList>
    </citation>
    <scope>NUCLEOTIDE SEQUENCE [LARGE SCALE GENOMIC DNA]</scope>
</reference>
<name>A0A2M7T5H2_9ACTN</name>
<sequence>MTDDKVEEVLSETSEGAVDSRRQIAKYVVFWVAIVALFLVFNIVIKSLAASRNAEVGQSGYYASGQAVAAAVGGGNSAAGGTSAGSYGACGGYCGGSAGATGTGSCCSSSTGQ</sequence>
<proteinExistence type="predicted"/>
<keyword evidence="1" id="KW-1133">Transmembrane helix</keyword>
<evidence type="ECO:0000256" key="1">
    <source>
        <dbReference type="SAM" id="Phobius"/>
    </source>
</evidence>
<evidence type="ECO:0000313" key="3">
    <source>
        <dbReference type="Proteomes" id="UP000230956"/>
    </source>
</evidence>
<accession>A0A2M7T5H2</accession>
<dbReference type="Proteomes" id="UP000230956">
    <property type="component" value="Unassembled WGS sequence"/>
</dbReference>
<protein>
    <submittedName>
        <fullName evidence="2">Uncharacterized protein</fullName>
    </submittedName>
</protein>
<dbReference type="AlphaFoldDB" id="A0A2M7T5H2"/>
<comment type="caution">
    <text evidence="2">The sequence shown here is derived from an EMBL/GenBank/DDBJ whole genome shotgun (WGS) entry which is preliminary data.</text>
</comment>
<keyword evidence="1" id="KW-0812">Transmembrane</keyword>
<organism evidence="2 3">
    <name type="scientific">Candidatus Aquicultor secundus</name>
    <dbReference type="NCBI Taxonomy" id="1973895"/>
    <lineage>
        <taxon>Bacteria</taxon>
        <taxon>Bacillati</taxon>
        <taxon>Actinomycetota</taxon>
        <taxon>Candidatus Aquicultoria</taxon>
        <taxon>Candidatus Aquicultorales</taxon>
        <taxon>Candidatus Aquicultoraceae</taxon>
        <taxon>Candidatus Aquicultor</taxon>
    </lineage>
</organism>
<feature type="transmembrane region" description="Helical" evidence="1">
    <location>
        <begin position="24"/>
        <end position="45"/>
    </location>
</feature>